<organism evidence="2 3">
    <name type="scientific">Edaphochlamys debaryana</name>
    <dbReference type="NCBI Taxonomy" id="47281"/>
    <lineage>
        <taxon>Eukaryota</taxon>
        <taxon>Viridiplantae</taxon>
        <taxon>Chlorophyta</taxon>
        <taxon>core chlorophytes</taxon>
        <taxon>Chlorophyceae</taxon>
        <taxon>CS clade</taxon>
        <taxon>Chlamydomonadales</taxon>
        <taxon>Chlamydomonadales incertae sedis</taxon>
        <taxon>Edaphochlamys</taxon>
    </lineage>
</organism>
<sequence length="346" mass="37946">MHEEDIKVATASGITWWPALMHEGTTVRYHQLMTTVSVDNTTATGAFPELINNLLPFEAPVLQGRCSFLGSPDTCKVLHLINLLVREEPARATAAQALAARKAFVAAMFDVHGPLGLIKRLTDFLSMGYDVLWFEPDRVWFKHPVAAIYEAAAALGADMLLPASSCSPPDLSRGARLDDRPQHLDLLFIRSTPGTVRCMFQWLWHLSSPPVQPHDHFLNAQHFAPVLSECLSFAKIRYLPTSAFPPFCAARCGCKDGQPQGEPGLTSVLSGIGGVNGTATCSCTKEQLSNMVSVSFPCLREGRPQHMAAYTGQYKVLVREIGSEKYKKTFVEPYAEHDFGKSAGGR</sequence>
<comment type="caution">
    <text evidence="2">The sequence shown here is derived from an EMBL/GenBank/DDBJ whole genome shotgun (WGS) entry which is preliminary data.</text>
</comment>
<dbReference type="EMBL" id="JAEHOE010000010">
    <property type="protein sequence ID" value="KAG2498315.1"/>
    <property type="molecule type" value="Genomic_DNA"/>
</dbReference>
<reference evidence="2" key="1">
    <citation type="journal article" date="2020" name="bioRxiv">
        <title>Comparative genomics of Chlamydomonas.</title>
        <authorList>
            <person name="Craig R.J."/>
            <person name="Hasan A.R."/>
            <person name="Ness R.W."/>
            <person name="Keightley P.D."/>
        </authorList>
    </citation>
    <scope>NUCLEOTIDE SEQUENCE</scope>
    <source>
        <strain evidence="2">CCAP 11/70</strain>
    </source>
</reference>
<evidence type="ECO:0000259" key="1">
    <source>
        <dbReference type="Pfam" id="PF03407"/>
    </source>
</evidence>
<dbReference type="Proteomes" id="UP000612055">
    <property type="component" value="Unassembled WGS sequence"/>
</dbReference>
<dbReference type="Pfam" id="PF03407">
    <property type="entry name" value="Nucleotid_trans"/>
    <property type="match status" value="1"/>
</dbReference>
<accession>A0A835Y8P5</accession>
<feature type="domain" description="Nucleotide-diphospho-sugar transferase" evidence="1">
    <location>
        <begin position="121"/>
        <end position="249"/>
    </location>
</feature>
<keyword evidence="3" id="KW-1185">Reference proteome</keyword>
<dbReference type="AlphaFoldDB" id="A0A835Y8P5"/>
<dbReference type="InterPro" id="IPR005069">
    <property type="entry name" value="Nucl-diP-sugar_transferase"/>
</dbReference>
<evidence type="ECO:0000313" key="2">
    <source>
        <dbReference type="EMBL" id="KAG2498315.1"/>
    </source>
</evidence>
<evidence type="ECO:0000313" key="3">
    <source>
        <dbReference type="Proteomes" id="UP000612055"/>
    </source>
</evidence>
<gene>
    <name evidence="2" type="ORF">HYH03_003576</name>
</gene>
<name>A0A835Y8P5_9CHLO</name>
<protein>
    <recommendedName>
        <fullName evidence="1">Nucleotide-diphospho-sugar transferase domain-containing protein</fullName>
    </recommendedName>
</protein>
<proteinExistence type="predicted"/>